<comment type="caution">
    <text evidence="2">The sequence shown here is derived from an EMBL/GenBank/DDBJ whole genome shotgun (WGS) entry which is preliminary data.</text>
</comment>
<dbReference type="PANTHER" id="PTHR33130">
    <property type="entry name" value="PUTATIVE (DUF1639)-RELATED"/>
    <property type="match status" value="1"/>
</dbReference>
<feature type="region of interest" description="Disordered" evidence="1">
    <location>
        <begin position="116"/>
        <end position="137"/>
    </location>
</feature>
<dbReference type="EMBL" id="JADCNL010000002">
    <property type="protein sequence ID" value="KAG0493082.1"/>
    <property type="molecule type" value="Genomic_DNA"/>
</dbReference>
<name>A0A835RWL4_VANPL</name>
<protein>
    <submittedName>
        <fullName evidence="2">Uncharacterized protein</fullName>
    </submittedName>
</protein>
<keyword evidence="3" id="KW-1185">Reference proteome</keyword>
<dbReference type="InterPro" id="IPR012438">
    <property type="entry name" value="DUF1639"/>
</dbReference>
<proteinExistence type="predicted"/>
<evidence type="ECO:0000313" key="3">
    <source>
        <dbReference type="Proteomes" id="UP000636800"/>
    </source>
</evidence>
<gene>
    <name evidence="2" type="ORF">HPP92_006480</name>
</gene>
<reference evidence="2 3" key="1">
    <citation type="journal article" date="2020" name="Nat. Food">
        <title>A phased Vanilla planifolia genome enables genetic improvement of flavour and production.</title>
        <authorList>
            <person name="Hasing T."/>
            <person name="Tang H."/>
            <person name="Brym M."/>
            <person name="Khazi F."/>
            <person name="Huang T."/>
            <person name="Chambers A.H."/>
        </authorList>
    </citation>
    <scope>NUCLEOTIDE SEQUENCE [LARGE SCALE GENOMIC DNA]</scope>
    <source>
        <tissue evidence="2">Leaf</tissue>
    </source>
</reference>
<dbReference type="OrthoDB" id="439808at2759"/>
<feature type="compositionally biased region" description="Basic residues" evidence="1">
    <location>
        <begin position="202"/>
        <end position="211"/>
    </location>
</feature>
<accession>A0A835RWL4</accession>
<feature type="region of interest" description="Disordered" evidence="1">
    <location>
        <begin position="199"/>
        <end position="222"/>
    </location>
</feature>
<evidence type="ECO:0000313" key="2">
    <source>
        <dbReference type="EMBL" id="KAG0493082.1"/>
    </source>
</evidence>
<organism evidence="2 3">
    <name type="scientific">Vanilla planifolia</name>
    <name type="common">Vanilla</name>
    <dbReference type="NCBI Taxonomy" id="51239"/>
    <lineage>
        <taxon>Eukaryota</taxon>
        <taxon>Viridiplantae</taxon>
        <taxon>Streptophyta</taxon>
        <taxon>Embryophyta</taxon>
        <taxon>Tracheophyta</taxon>
        <taxon>Spermatophyta</taxon>
        <taxon>Magnoliopsida</taxon>
        <taxon>Liliopsida</taxon>
        <taxon>Asparagales</taxon>
        <taxon>Orchidaceae</taxon>
        <taxon>Vanilloideae</taxon>
        <taxon>Vanilleae</taxon>
        <taxon>Vanilla</taxon>
    </lineage>
</organism>
<dbReference type="AlphaFoldDB" id="A0A835RWL4"/>
<dbReference type="Pfam" id="PF07797">
    <property type="entry name" value="DUF1639"/>
    <property type="match status" value="1"/>
</dbReference>
<dbReference type="PANTHER" id="PTHR33130:SF12">
    <property type="entry name" value="EXPRESSED PROTEIN"/>
    <property type="match status" value="1"/>
</dbReference>
<feature type="region of interest" description="Disordered" evidence="1">
    <location>
        <begin position="1"/>
        <end position="21"/>
    </location>
</feature>
<sequence length="222" mass="24577">MERYQYHTRGGGGTGVKSTRRAPARVGQDLLFGWGNRRRLRCVKVPRREPSVADAKALPVPVDRRAGRTDKEPTVAAAFCRIPLSNPRALRNLEGNGGLIMRGGEAQQRSSVVEAANGGRGKAGSPGKEGSQSCSEETPWPRIEIALTTQEKEEDFMAFKGTKLPLRPKKRAKPIQRSVNLMSPGAWLCELSVERYEVREKKTSKKKHRGLRAMGNRDSDSE</sequence>
<evidence type="ECO:0000256" key="1">
    <source>
        <dbReference type="SAM" id="MobiDB-lite"/>
    </source>
</evidence>
<dbReference type="Proteomes" id="UP000636800">
    <property type="component" value="Chromosome 2"/>
</dbReference>